<evidence type="ECO:0000313" key="7">
    <source>
        <dbReference type="Proteomes" id="UP000650994"/>
    </source>
</evidence>
<feature type="domain" description="Nudix hydrolase" evidence="3">
    <location>
        <begin position="66"/>
        <end position="195"/>
    </location>
</feature>
<evidence type="ECO:0000256" key="1">
    <source>
        <dbReference type="ARBA" id="ARBA00001946"/>
    </source>
</evidence>
<name>A0A1M6Y430_9FLAO</name>
<evidence type="ECO:0000313" key="6">
    <source>
        <dbReference type="Proteomes" id="UP000184120"/>
    </source>
</evidence>
<dbReference type="CDD" id="cd03673">
    <property type="entry name" value="NUDIX_Ap6A_hydrolase"/>
    <property type="match status" value="1"/>
</dbReference>
<dbReference type="GO" id="GO:0016787">
    <property type="term" value="F:hydrolase activity"/>
    <property type="evidence" value="ECO:0007669"/>
    <property type="project" value="UniProtKB-KW"/>
</dbReference>
<dbReference type="PRINTS" id="PR00502">
    <property type="entry name" value="NUDIXFAMILY"/>
</dbReference>
<reference evidence="7" key="4">
    <citation type="journal article" date="2019" name="Int. J. Syst. Evol. Microbiol.">
        <title>The Global Catalogue of Microorganisms (GCM) 10K type strain sequencing project: providing services to taxonomists for standard genome sequencing and annotation.</title>
        <authorList>
            <consortium name="The Broad Institute Genomics Platform"/>
            <consortium name="The Broad Institute Genome Sequencing Center for Infectious Disease"/>
            <person name="Wu L."/>
            <person name="Ma J."/>
        </authorList>
    </citation>
    <scope>NUCLEOTIDE SEQUENCE [LARGE SCALE GENOMIC DNA]</scope>
    <source>
        <strain evidence="7">CGMCC 1.12707</strain>
    </source>
</reference>
<dbReference type="Proteomes" id="UP000650994">
    <property type="component" value="Unassembled WGS sequence"/>
</dbReference>
<dbReference type="PANTHER" id="PTHR43046">
    <property type="entry name" value="GDP-MANNOSE MANNOSYL HYDROLASE"/>
    <property type="match status" value="1"/>
</dbReference>
<dbReference type="Proteomes" id="UP000184120">
    <property type="component" value="Unassembled WGS sequence"/>
</dbReference>
<organism evidence="5 6">
    <name type="scientific">Chishuiella changwenlii</name>
    <dbReference type="NCBI Taxonomy" id="1434701"/>
    <lineage>
        <taxon>Bacteria</taxon>
        <taxon>Pseudomonadati</taxon>
        <taxon>Bacteroidota</taxon>
        <taxon>Flavobacteriia</taxon>
        <taxon>Flavobacteriales</taxon>
        <taxon>Weeksellaceae</taxon>
        <taxon>Chishuiella</taxon>
    </lineage>
</organism>
<evidence type="ECO:0000259" key="3">
    <source>
        <dbReference type="PROSITE" id="PS51462"/>
    </source>
</evidence>
<evidence type="ECO:0000313" key="4">
    <source>
        <dbReference type="EMBL" id="GGE93601.1"/>
    </source>
</evidence>
<reference evidence="4" key="1">
    <citation type="journal article" date="2014" name="Int. J. Syst. Evol. Microbiol.">
        <title>Complete genome of a new Firmicutes species belonging to the dominant human colonic microbiota ('Ruminococcus bicirculans') reveals two chromosomes and a selective capacity to utilize plant glucans.</title>
        <authorList>
            <consortium name="NISC Comparative Sequencing Program"/>
            <person name="Wegmann U."/>
            <person name="Louis P."/>
            <person name="Goesmann A."/>
            <person name="Henrissat B."/>
            <person name="Duncan S.H."/>
            <person name="Flint H.J."/>
        </authorList>
    </citation>
    <scope>NUCLEOTIDE SEQUENCE</scope>
    <source>
        <strain evidence="4">CGMCC 1.12707</strain>
    </source>
</reference>
<dbReference type="EMBL" id="FRBH01000006">
    <property type="protein sequence ID" value="SHL13041.1"/>
    <property type="molecule type" value="Genomic_DNA"/>
</dbReference>
<dbReference type="RefSeq" id="WP_072931642.1">
    <property type="nucleotide sequence ID" value="NZ_BMFL01000005.1"/>
</dbReference>
<dbReference type="STRING" id="1434701.SAMN05443634_10679"/>
<protein>
    <submittedName>
        <fullName evidence="5">ADP-ribose pyrophosphatase YjhB, NUDIX family</fullName>
    </submittedName>
</protein>
<reference evidence="4" key="5">
    <citation type="submission" date="2024-05" db="EMBL/GenBank/DDBJ databases">
        <authorList>
            <person name="Sun Q."/>
            <person name="Zhou Y."/>
        </authorList>
    </citation>
    <scope>NUCLEOTIDE SEQUENCE</scope>
    <source>
        <strain evidence="4">CGMCC 1.12707</strain>
    </source>
</reference>
<reference evidence="6" key="3">
    <citation type="submission" date="2016-11" db="EMBL/GenBank/DDBJ databases">
        <authorList>
            <person name="Varghese N."/>
            <person name="Submissions S."/>
        </authorList>
    </citation>
    <scope>NUCLEOTIDE SEQUENCE [LARGE SCALE GENOMIC DNA]</scope>
    <source>
        <strain evidence="6">DSM 27989</strain>
    </source>
</reference>
<evidence type="ECO:0000313" key="5">
    <source>
        <dbReference type="EMBL" id="SHL13041.1"/>
    </source>
</evidence>
<accession>A0A1M6Y430</accession>
<dbReference type="InterPro" id="IPR015797">
    <property type="entry name" value="NUDIX_hydrolase-like_dom_sf"/>
</dbReference>
<reference evidence="5" key="2">
    <citation type="submission" date="2016-11" db="EMBL/GenBank/DDBJ databases">
        <authorList>
            <person name="Jaros S."/>
            <person name="Januszkiewicz K."/>
            <person name="Wedrychowicz H."/>
        </authorList>
    </citation>
    <scope>NUCLEOTIDE SEQUENCE [LARGE SCALE GENOMIC DNA]</scope>
    <source>
        <strain evidence="5">DSM 27989</strain>
    </source>
</reference>
<dbReference type="Pfam" id="PF00293">
    <property type="entry name" value="NUDIX"/>
    <property type="match status" value="1"/>
</dbReference>
<proteinExistence type="predicted"/>
<dbReference type="EMBL" id="BMFL01000005">
    <property type="protein sequence ID" value="GGE93601.1"/>
    <property type="molecule type" value="Genomic_DNA"/>
</dbReference>
<sequence length="198" mass="23477">MYKVFFNESLLTFRNQSTSEAKNILFQNESQFDEAFHLLSSNTANFVNIFSDDIKAVWAKFLHNYKHIKAAGGIVRNPDDEFLFIHRLGKWDLPKGKMEEGETKEESAIREIEEECSITNLELKQFLMPTYHIYFLKEYIIKETFWFEVFYNGNELPIPQQEEGIEFVGWKKKDEIPQLLKNSYPNIQLLLDNYLDLL</sequence>
<dbReference type="InterPro" id="IPR020476">
    <property type="entry name" value="Nudix_hydrolase"/>
</dbReference>
<comment type="cofactor">
    <cofactor evidence="1">
        <name>Mg(2+)</name>
        <dbReference type="ChEBI" id="CHEBI:18420"/>
    </cofactor>
</comment>
<dbReference type="SUPFAM" id="SSF55811">
    <property type="entry name" value="Nudix"/>
    <property type="match status" value="1"/>
</dbReference>
<keyword evidence="7" id="KW-1185">Reference proteome</keyword>
<dbReference type="PANTHER" id="PTHR43046:SF14">
    <property type="entry name" value="MUTT_NUDIX FAMILY PROTEIN"/>
    <property type="match status" value="1"/>
</dbReference>
<keyword evidence="2" id="KW-0378">Hydrolase</keyword>
<dbReference type="Gene3D" id="3.90.79.10">
    <property type="entry name" value="Nucleoside Triphosphate Pyrophosphohydrolase"/>
    <property type="match status" value="1"/>
</dbReference>
<dbReference type="InterPro" id="IPR000086">
    <property type="entry name" value="NUDIX_hydrolase_dom"/>
</dbReference>
<dbReference type="AlphaFoldDB" id="A0A1M6Y430"/>
<dbReference type="OrthoDB" id="9816289at2"/>
<gene>
    <name evidence="4" type="ORF">GCM10010984_09020</name>
    <name evidence="5" type="ORF">SAMN05443634_10679</name>
</gene>
<dbReference type="PROSITE" id="PS51462">
    <property type="entry name" value="NUDIX"/>
    <property type="match status" value="1"/>
</dbReference>
<evidence type="ECO:0000256" key="2">
    <source>
        <dbReference type="ARBA" id="ARBA00022801"/>
    </source>
</evidence>